<dbReference type="InterPro" id="IPR031796">
    <property type="entry name" value="DUF5076"/>
</dbReference>
<proteinExistence type="predicted"/>
<evidence type="ECO:0000313" key="1">
    <source>
        <dbReference type="EMBL" id="MBJ6120519.1"/>
    </source>
</evidence>
<sequence length="104" mass="11445">MKTEQQGAIRLEDGDVLTEESAEIARIWITDGAGSSVWIAAHVLEDPTVFGYLMADTIRHAARAYAGTWSIDERQALQAIVDGVGEQLRDQFGKIETIQEGKLN</sequence>
<name>A0ABS0XKG5_9SPHN</name>
<keyword evidence="2" id="KW-1185">Reference proteome</keyword>
<dbReference type="Pfam" id="PF16826">
    <property type="entry name" value="DUF5076"/>
    <property type="match status" value="1"/>
</dbReference>
<organism evidence="1 2">
    <name type="scientific">Sphingomonas mollis</name>
    <dbReference type="NCBI Taxonomy" id="2795726"/>
    <lineage>
        <taxon>Bacteria</taxon>
        <taxon>Pseudomonadati</taxon>
        <taxon>Pseudomonadota</taxon>
        <taxon>Alphaproteobacteria</taxon>
        <taxon>Sphingomonadales</taxon>
        <taxon>Sphingomonadaceae</taxon>
        <taxon>Sphingomonas</taxon>
    </lineage>
</organism>
<evidence type="ECO:0000313" key="2">
    <source>
        <dbReference type="Proteomes" id="UP000640426"/>
    </source>
</evidence>
<accession>A0ABS0XKG5</accession>
<comment type="caution">
    <text evidence="1">The sequence shown here is derived from an EMBL/GenBank/DDBJ whole genome shotgun (WGS) entry which is preliminary data.</text>
</comment>
<dbReference type="RefSeq" id="WP_199034442.1">
    <property type="nucleotide sequence ID" value="NZ_JAELXS010000001.1"/>
</dbReference>
<dbReference type="Proteomes" id="UP000640426">
    <property type="component" value="Unassembled WGS sequence"/>
</dbReference>
<gene>
    <name evidence="1" type="ORF">JAO74_01805</name>
</gene>
<dbReference type="EMBL" id="JAELXS010000001">
    <property type="protein sequence ID" value="MBJ6120519.1"/>
    <property type="molecule type" value="Genomic_DNA"/>
</dbReference>
<reference evidence="2" key="1">
    <citation type="submission" date="2020-12" db="EMBL/GenBank/DDBJ databases">
        <title>Hymenobacter sp.</title>
        <authorList>
            <person name="Kim M.K."/>
        </authorList>
    </citation>
    <scope>NUCLEOTIDE SEQUENCE [LARGE SCALE GENOMIC DNA]</scope>
    <source>
        <strain evidence="2">BT553</strain>
    </source>
</reference>
<dbReference type="Gene3D" id="3.30.2370.10">
    <property type="entry name" value="putative pyruvate dehydrogenase"/>
    <property type="match status" value="1"/>
</dbReference>
<protein>
    <submittedName>
        <fullName evidence="1">DUF5076 domain-containing protein</fullName>
    </submittedName>
</protein>